<protein>
    <recommendedName>
        <fullName evidence="3">Pyocin immunity protein</fullName>
    </recommendedName>
</protein>
<sequence>MSALMIETLISHLGNTYGELVSKSLVNDDGLIELFPGIDELYLEPQLGLSMSFWAETERFESICITFLKSTPSTVAYTGALPAPYRHLTNQTTVREILGEPLEVSGPVRLPQPMGMTGGWEYYSLNPETYPNTRLQIQYLESMDVNAIVFTLIKKGR</sequence>
<organism evidence="1 2">
    <name type="scientific">Pseudomonas triticifolii</name>
    <dbReference type="NCBI Taxonomy" id="2762592"/>
    <lineage>
        <taxon>Bacteria</taxon>
        <taxon>Pseudomonadati</taxon>
        <taxon>Pseudomonadota</taxon>
        <taxon>Gammaproteobacteria</taxon>
        <taxon>Pseudomonadales</taxon>
        <taxon>Pseudomonadaceae</taxon>
        <taxon>Pseudomonas</taxon>
    </lineage>
</organism>
<dbReference type="RefSeq" id="WP_187519041.1">
    <property type="nucleotide sequence ID" value="NZ_JACONV010000010.1"/>
</dbReference>
<keyword evidence="2" id="KW-1185">Reference proteome</keyword>
<dbReference type="InterPro" id="IPR045657">
    <property type="entry name" value="DUF6392"/>
</dbReference>
<evidence type="ECO:0000313" key="2">
    <source>
        <dbReference type="Proteomes" id="UP000660131"/>
    </source>
</evidence>
<gene>
    <name evidence="1" type="ORF">H8S56_14625</name>
</gene>
<accession>A0ABR7BGD8</accession>
<evidence type="ECO:0000313" key="1">
    <source>
        <dbReference type="EMBL" id="MBC3956242.1"/>
    </source>
</evidence>
<name>A0ABR7BGD8_9PSED</name>
<proteinExistence type="predicted"/>
<evidence type="ECO:0008006" key="3">
    <source>
        <dbReference type="Google" id="ProtNLM"/>
    </source>
</evidence>
<dbReference type="EMBL" id="JACONV010000010">
    <property type="protein sequence ID" value="MBC3956242.1"/>
    <property type="molecule type" value="Genomic_DNA"/>
</dbReference>
<comment type="caution">
    <text evidence="1">The sequence shown here is derived from an EMBL/GenBank/DDBJ whole genome shotgun (WGS) entry which is preliminary data.</text>
</comment>
<reference evidence="1 2" key="1">
    <citation type="submission" date="2020-08" db="EMBL/GenBank/DDBJ databases">
        <title>Putative novel bacterial strains isolated from necrotic wheat leaf tissues caused by Xanthomonas translucens.</title>
        <authorList>
            <person name="Tambong J.T."/>
        </authorList>
    </citation>
    <scope>NUCLEOTIDE SEQUENCE [LARGE SCALE GENOMIC DNA]</scope>
    <source>
        <strain evidence="1 2">DOAB 1067</strain>
    </source>
</reference>
<dbReference type="Proteomes" id="UP000660131">
    <property type="component" value="Unassembled WGS sequence"/>
</dbReference>
<dbReference type="Pfam" id="PF19929">
    <property type="entry name" value="DUF6392"/>
    <property type="match status" value="1"/>
</dbReference>